<dbReference type="SMART" id="SM00382">
    <property type="entry name" value="AAA"/>
    <property type="match status" value="1"/>
</dbReference>
<dbReference type="InterPro" id="IPR021886">
    <property type="entry name" value="MgsA_C"/>
</dbReference>
<dbReference type="PANTHER" id="PTHR13779">
    <property type="entry name" value="WERNER HELICASE-INTERACTING PROTEIN 1 FAMILY MEMBER"/>
    <property type="match status" value="1"/>
</dbReference>
<comment type="similarity">
    <text evidence="1">Belongs to the AAA ATPase family. RarA/MGS1/WRNIP1 subfamily.</text>
</comment>
<dbReference type="InterPro" id="IPR008921">
    <property type="entry name" value="DNA_pol3_clamp-load_cplx_C"/>
</dbReference>
<evidence type="ECO:0000256" key="4">
    <source>
        <dbReference type="ARBA" id="ARBA00022840"/>
    </source>
</evidence>
<dbReference type="CDD" id="cd00009">
    <property type="entry name" value="AAA"/>
    <property type="match status" value="1"/>
</dbReference>
<evidence type="ECO:0000313" key="6">
    <source>
        <dbReference type="EMBL" id="CQR23843.1"/>
    </source>
</evidence>
<dbReference type="InterPro" id="IPR003593">
    <property type="entry name" value="AAA+_ATPase"/>
</dbReference>
<evidence type="ECO:0000256" key="1">
    <source>
        <dbReference type="ARBA" id="ARBA00008959"/>
    </source>
</evidence>
<dbReference type="AlphaFoldDB" id="A0A0E4CRT0"/>
<sequence>MPHNLALRMRPQTIDQVIGQKHLVGPGKIIRRMVEANMLSSMILYGPPGIGKTSIASAIAGTTHFAFRTFNATTDTKKRLQEIGEEAKFSGGLVLMLDEIHRLDKPKQDFLLPLLENGNIIMIGATTENPFFSVTPAVRSRVQIFELEPLSNEDIKEAIQNALADKERGFDFKVKLNEDALNFITTATNGDLRSAFNSLELAVMSTQPDKKDLRHITLDTVENSLQRSYITMDKDGDGHYDVLSALQKSIRGSDVDASLHYAARLIEGGDLPSLARRLTVIAYEDIGLANPEAQVHTVTAMEAAQRIGFPEARILIANVVIDLALSPKSNSAITAIDKAMADLRQSGNLPIPRHLRDGHYAGSKELGNAEGYKYPHAYPEKWVNQQYLPDKLKSSSYFDPNETGKYERALGATLEKIKQLKSQKRD</sequence>
<dbReference type="EMBL" id="CTEN01000001">
    <property type="protein sequence ID" value="CQR23843.1"/>
    <property type="molecule type" value="Genomic_DNA"/>
</dbReference>
<dbReference type="Pfam" id="PF12002">
    <property type="entry name" value="MgsA_C"/>
    <property type="match status" value="1"/>
</dbReference>
<feature type="domain" description="AAA+ ATPase" evidence="5">
    <location>
        <begin position="38"/>
        <end position="150"/>
    </location>
</feature>
<evidence type="ECO:0000256" key="2">
    <source>
        <dbReference type="ARBA" id="ARBA00020776"/>
    </source>
</evidence>
<dbReference type="InterPro" id="IPR032423">
    <property type="entry name" value="AAA_assoc_2"/>
</dbReference>
<dbReference type="FunFam" id="1.20.272.10:FF:000001">
    <property type="entry name" value="Putative AAA family ATPase"/>
    <property type="match status" value="1"/>
</dbReference>
<dbReference type="SUPFAM" id="SSF52540">
    <property type="entry name" value="P-loop containing nucleoside triphosphate hydrolases"/>
    <property type="match status" value="1"/>
</dbReference>
<dbReference type="GO" id="GO:0017116">
    <property type="term" value="F:single-stranded DNA helicase activity"/>
    <property type="evidence" value="ECO:0007669"/>
    <property type="project" value="TreeGrafter"/>
</dbReference>
<proteinExistence type="inferred from homology"/>
<dbReference type="GO" id="GO:0016887">
    <property type="term" value="F:ATP hydrolysis activity"/>
    <property type="evidence" value="ECO:0007669"/>
    <property type="project" value="InterPro"/>
</dbReference>
<dbReference type="GO" id="GO:0006261">
    <property type="term" value="P:DNA-templated DNA replication"/>
    <property type="evidence" value="ECO:0007669"/>
    <property type="project" value="TreeGrafter"/>
</dbReference>
<dbReference type="Gene3D" id="1.10.3710.10">
    <property type="entry name" value="DNA polymerase III clamp loader subunits, C-terminal domain"/>
    <property type="match status" value="1"/>
</dbReference>
<dbReference type="Pfam" id="PF00004">
    <property type="entry name" value="AAA"/>
    <property type="match status" value="1"/>
</dbReference>
<evidence type="ECO:0000259" key="5">
    <source>
        <dbReference type="SMART" id="SM00382"/>
    </source>
</evidence>
<dbReference type="FunFam" id="1.10.3710.10:FF:000003">
    <property type="entry name" value="ATPase, AAA family protein"/>
    <property type="match status" value="1"/>
</dbReference>
<dbReference type="GO" id="GO:0000731">
    <property type="term" value="P:DNA synthesis involved in DNA repair"/>
    <property type="evidence" value="ECO:0007669"/>
    <property type="project" value="TreeGrafter"/>
</dbReference>
<dbReference type="STRING" id="1608583.BN1356_00211"/>
<protein>
    <recommendedName>
        <fullName evidence="2">Replication-associated recombination protein A</fullName>
    </recommendedName>
</protein>
<dbReference type="PANTHER" id="PTHR13779:SF7">
    <property type="entry name" value="ATPASE WRNIP1"/>
    <property type="match status" value="1"/>
</dbReference>
<dbReference type="Proteomes" id="UP000198604">
    <property type="component" value="Unassembled WGS sequence"/>
</dbReference>
<dbReference type="GO" id="GO:0005524">
    <property type="term" value="F:ATP binding"/>
    <property type="evidence" value="ECO:0007669"/>
    <property type="project" value="UniProtKB-KW"/>
</dbReference>
<dbReference type="Gene3D" id="1.10.8.60">
    <property type="match status" value="1"/>
</dbReference>
<dbReference type="FunFam" id="3.40.50.300:FF:000766">
    <property type="entry name" value="Recombination factor protein RarA"/>
    <property type="match status" value="1"/>
</dbReference>
<organism evidence="6 7">
    <name type="scientific">Streptococcus varani</name>
    <dbReference type="NCBI Taxonomy" id="1608583"/>
    <lineage>
        <taxon>Bacteria</taxon>
        <taxon>Bacillati</taxon>
        <taxon>Bacillota</taxon>
        <taxon>Bacilli</taxon>
        <taxon>Lactobacillales</taxon>
        <taxon>Streptococcaceae</taxon>
        <taxon>Streptococcus</taxon>
    </lineage>
</organism>
<reference evidence="7" key="1">
    <citation type="submission" date="2015-03" db="EMBL/GenBank/DDBJ databases">
        <authorList>
            <person name="Urmite Genomes"/>
        </authorList>
    </citation>
    <scope>NUCLEOTIDE SEQUENCE [LARGE SCALE GENOMIC DNA]</scope>
    <source>
        <strain evidence="7">FF10</strain>
    </source>
</reference>
<dbReference type="GO" id="GO:0008047">
    <property type="term" value="F:enzyme activator activity"/>
    <property type="evidence" value="ECO:0007669"/>
    <property type="project" value="TreeGrafter"/>
</dbReference>
<dbReference type="FunFam" id="1.10.8.60:FF:000029">
    <property type="entry name" value="Replication-associated recombination protein A"/>
    <property type="match status" value="1"/>
</dbReference>
<dbReference type="InterPro" id="IPR003959">
    <property type="entry name" value="ATPase_AAA_core"/>
</dbReference>
<dbReference type="InterPro" id="IPR027417">
    <property type="entry name" value="P-loop_NTPase"/>
</dbReference>
<gene>
    <name evidence="6" type="primary">rarA</name>
    <name evidence="6" type="ORF">BN1356_00211</name>
</gene>
<dbReference type="Pfam" id="PF16193">
    <property type="entry name" value="AAA_assoc_2"/>
    <property type="match status" value="1"/>
</dbReference>
<keyword evidence="4" id="KW-0067">ATP-binding</keyword>
<dbReference type="InterPro" id="IPR051314">
    <property type="entry name" value="AAA_ATPase_RarA/MGS1/WRNIP1"/>
</dbReference>
<keyword evidence="3" id="KW-0547">Nucleotide-binding</keyword>
<dbReference type="OrthoDB" id="9778364at2"/>
<accession>A0A0E4CRT0</accession>
<evidence type="ECO:0000313" key="7">
    <source>
        <dbReference type="Proteomes" id="UP000198604"/>
    </source>
</evidence>
<keyword evidence="7" id="KW-1185">Reference proteome</keyword>
<dbReference type="Gene3D" id="3.40.50.300">
    <property type="entry name" value="P-loop containing nucleotide triphosphate hydrolases"/>
    <property type="match status" value="1"/>
</dbReference>
<dbReference type="Gene3D" id="1.20.272.10">
    <property type="match status" value="1"/>
</dbReference>
<name>A0A0E4CRT0_9STRE</name>
<dbReference type="CDD" id="cd18139">
    <property type="entry name" value="HLD_clamp_RarA"/>
    <property type="match status" value="1"/>
</dbReference>
<dbReference type="SUPFAM" id="SSF48019">
    <property type="entry name" value="post-AAA+ oligomerization domain-like"/>
    <property type="match status" value="1"/>
</dbReference>
<evidence type="ECO:0000256" key="3">
    <source>
        <dbReference type="ARBA" id="ARBA00022741"/>
    </source>
</evidence>
<dbReference type="RefSeq" id="WP_093649584.1">
    <property type="nucleotide sequence ID" value="NZ_CTEN01000001.1"/>
</dbReference>
<dbReference type="GO" id="GO:0003677">
    <property type="term" value="F:DNA binding"/>
    <property type="evidence" value="ECO:0007669"/>
    <property type="project" value="InterPro"/>
</dbReference>